<accession>A0A9Q3BHL8</accession>
<keyword evidence="3" id="KW-1185">Reference proteome</keyword>
<dbReference type="OrthoDB" id="1709213at2759"/>
<dbReference type="InterPro" id="IPR043502">
    <property type="entry name" value="DNA/RNA_pol_sf"/>
</dbReference>
<dbReference type="Gene3D" id="3.30.70.270">
    <property type="match status" value="1"/>
</dbReference>
<dbReference type="PANTHER" id="PTHR33064:SF37">
    <property type="entry name" value="RIBONUCLEASE H"/>
    <property type="match status" value="1"/>
</dbReference>
<dbReference type="EMBL" id="AVOT02001161">
    <property type="protein sequence ID" value="MBW0465916.1"/>
    <property type="molecule type" value="Genomic_DNA"/>
</dbReference>
<dbReference type="PANTHER" id="PTHR33064">
    <property type="entry name" value="POL PROTEIN"/>
    <property type="match status" value="1"/>
</dbReference>
<reference evidence="2" key="1">
    <citation type="submission" date="2021-03" db="EMBL/GenBank/DDBJ databases">
        <title>Draft genome sequence of rust myrtle Austropuccinia psidii MF-1, a brazilian biotype.</title>
        <authorList>
            <person name="Quecine M.C."/>
            <person name="Pachon D.M.R."/>
            <person name="Bonatelli M.L."/>
            <person name="Correr F.H."/>
            <person name="Franceschini L.M."/>
            <person name="Leite T.F."/>
            <person name="Margarido G.R.A."/>
            <person name="Almeida C.A."/>
            <person name="Ferrarezi J.A."/>
            <person name="Labate C.A."/>
        </authorList>
    </citation>
    <scope>NUCLEOTIDE SEQUENCE</scope>
    <source>
        <strain evidence="2">MF-1</strain>
    </source>
</reference>
<sequence>MKELGHVVSEQLLGRDKNKVAEVLIKSMPQTKKEMKSFSGFAGYYRKHIKDFGKIVKYLYKLCNQQKVYEMTEKRVKAYEELKKSLKTALFISIPHLKLPFKLYIDASGEGLGAGLHQTQTINDKPV</sequence>
<dbReference type="AlphaFoldDB" id="A0A9Q3BHL8"/>
<evidence type="ECO:0000259" key="1">
    <source>
        <dbReference type="Pfam" id="PF17919"/>
    </source>
</evidence>
<dbReference type="InterPro" id="IPR051320">
    <property type="entry name" value="Viral_Replic_Matur_Polypro"/>
</dbReference>
<dbReference type="SUPFAM" id="SSF56672">
    <property type="entry name" value="DNA/RNA polymerases"/>
    <property type="match status" value="1"/>
</dbReference>
<evidence type="ECO:0000313" key="2">
    <source>
        <dbReference type="EMBL" id="MBW0465916.1"/>
    </source>
</evidence>
<proteinExistence type="predicted"/>
<name>A0A9Q3BHL8_9BASI</name>
<comment type="caution">
    <text evidence="2">The sequence shown here is derived from an EMBL/GenBank/DDBJ whole genome shotgun (WGS) entry which is preliminary data.</text>
</comment>
<dbReference type="Pfam" id="PF17919">
    <property type="entry name" value="RT_RNaseH_2"/>
    <property type="match status" value="1"/>
</dbReference>
<protein>
    <recommendedName>
        <fullName evidence="1">Reverse transcriptase/retrotransposon-derived protein RNase H-like domain-containing protein</fullName>
    </recommendedName>
</protein>
<feature type="domain" description="Reverse transcriptase/retrotransposon-derived protein RNase H-like" evidence="1">
    <location>
        <begin position="72"/>
        <end position="122"/>
    </location>
</feature>
<organism evidence="2 3">
    <name type="scientific">Austropuccinia psidii MF-1</name>
    <dbReference type="NCBI Taxonomy" id="1389203"/>
    <lineage>
        <taxon>Eukaryota</taxon>
        <taxon>Fungi</taxon>
        <taxon>Dikarya</taxon>
        <taxon>Basidiomycota</taxon>
        <taxon>Pucciniomycotina</taxon>
        <taxon>Pucciniomycetes</taxon>
        <taxon>Pucciniales</taxon>
        <taxon>Sphaerophragmiaceae</taxon>
        <taxon>Austropuccinia</taxon>
    </lineage>
</organism>
<evidence type="ECO:0000313" key="3">
    <source>
        <dbReference type="Proteomes" id="UP000765509"/>
    </source>
</evidence>
<dbReference type="Proteomes" id="UP000765509">
    <property type="component" value="Unassembled WGS sequence"/>
</dbReference>
<gene>
    <name evidence="2" type="ORF">O181_005631</name>
</gene>
<dbReference type="InterPro" id="IPR041577">
    <property type="entry name" value="RT_RNaseH_2"/>
</dbReference>
<dbReference type="InterPro" id="IPR043128">
    <property type="entry name" value="Rev_trsase/Diguanyl_cyclase"/>
</dbReference>